<proteinExistence type="predicted"/>
<gene>
    <name evidence="1" type="ORF">LCGC14_0894720</name>
</gene>
<dbReference type="AlphaFoldDB" id="A0A0F9PIX7"/>
<reference evidence="1" key="1">
    <citation type="journal article" date="2015" name="Nature">
        <title>Complex archaea that bridge the gap between prokaryotes and eukaryotes.</title>
        <authorList>
            <person name="Spang A."/>
            <person name="Saw J.H."/>
            <person name="Jorgensen S.L."/>
            <person name="Zaremba-Niedzwiedzka K."/>
            <person name="Martijn J."/>
            <person name="Lind A.E."/>
            <person name="van Eijk R."/>
            <person name="Schleper C."/>
            <person name="Guy L."/>
            <person name="Ettema T.J."/>
        </authorList>
    </citation>
    <scope>NUCLEOTIDE SEQUENCE</scope>
</reference>
<comment type="caution">
    <text evidence="1">The sequence shown here is derived from an EMBL/GenBank/DDBJ whole genome shotgun (WGS) entry which is preliminary data.</text>
</comment>
<dbReference type="EMBL" id="LAZR01002882">
    <property type="protein sequence ID" value="KKN24447.1"/>
    <property type="molecule type" value="Genomic_DNA"/>
</dbReference>
<sequence length="423" mass="48490">MAYKIPFINFEIGAIKNIDKSQPQRTKVAERIVLRQQIREREDIGKWRSALLVAESANNPDRTALIKIYKDVDLDGHITGIIGSIKNKIKAKPFMIINSKGELDEDKTKLFEKEWYFKFIDFIIEAPFWGYSLVQLGNIKDDGFPEIELIPREYVVPEKELVKKDLFIGRSVSDTQNAFFYNESPLKDWFIFIGEKKDLGLFNKATPHAISKKNLFAEMWEYAELFGMPIRKGHTDIKDPERRKQMETMLQNMGSAAWGVFDKDDKIDFIETKGGDATKTFIQPVKLSNEEISKAFAGQVATFDEKSFVGSAEVQERIFNELIIAFMRNAKFIINNQLIPRMVRHRMIPFGFSFKWKAEELLSIKDKAEIITNFAKVGFEIAPDTVTEETGIKVEGFVAPAQPPTGKIGSVMPEVANLYRDFL</sequence>
<dbReference type="InterPro" id="IPR009279">
    <property type="entry name" value="Portal_Mu"/>
</dbReference>
<name>A0A0F9PIX7_9ZZZZ</name>
<protein>
    <recommendedName>
        <fullName evidence="2">Portal protein</fullName>
    </recommendedName>
</protein>
<evidence type="ECO:0000313" key="1">
    <source>
        <dbReference type="EMBL" id="KKN24447.1"/>
    </source>
</evidence>
<accession>A0A0F9PIX7</accession>
<organism evidence="1">
    <name type="scientific">marine sediment metagenome</name>
    <dbReference type="NCBI Taxonomy" id="412755"/>
    <lineage>
        <taxon>unclassified sequences</taxon>
        <taxon>metagenomes</taxon>
        <taxon>ecological metagenomes</taxon>
    </lineage>
</organism>
<evidence type="ECO:0008006" key="2">
    <source>
        <dbReference type="Google" id="ProtNLM"/>
    </source>
</evidence>
<dbReference type="Pfam" id="PF06074">
    <property type="entry name" value="Portal_Mu"/>
    <property type="match status" value="1"/>
</dbReference>